<comment type="similarity">
    <text evidence="6">Belongs to the tRNA(Ile)-lysidine synthase family.</text>
</comment>
<comment type="subcellular location">
    <subcellularLocation>
        <location evidence="6">Cytoplasm</location>
    </subcellularLocation>
</comment>
<comment type="domain">
    <text evidence="6">The N-terminal region contains the highly conserved SGGXDS motif, predicted to be a P-loop motif involved in ATP binding.</text>
</comment>
<dbReference type="KEGG" id="mri:Mal4_49480"/>
<dbReference type="SUPFAM" id="SSF82829">
    <property type="entry name" value="MesJ substrate recognition domain-like"/>
    <property type="match status" value="1"/>
</dbReference>
<evidence type="ECO:0000256" key="5">
    <source>
        <dbReference type="ARBA" id="ARBA00048539"/>
    </source>
</evidence>
<evidence type="ECO:0000256" key="3">
    <source>
        <dbReference type="ARBA" id="ARBA00022741"/>
    </source>
</evidence>
<feature type="domain" description="tRNA(Ile)-lysidine/2-thiocytidine synthase N-terminal" evidence="7">
    <location>
        <begin position="22"/>
        <end position="206"/>
    </location>
</feature>
<name>A0A517ZDS2_9PLAN</name>
<dbReference type="AlphaFoldDB" id="A0A517ZDS2"/>
<organism evidence="8 9">
    <name type="scientific">Maioricimonas rarisocia</name>
    <dbReference type="NCBI Taxonomy" id="2528026"/>
    <lineage>
        <taxon>Bacteria</taxon>
        <taxon>Pseudomonadati</taxon>
        <taxon>Planctomycetota</taxon>
        <taxon>Planctomycetia</taxon>
        <taxon>Planctomycetales</taxon>
        <taxon>Planctomycetaceae</taxon>
        <taxon>Maioricimonas</taxon>
    </lineage>
</organism>
<dbReference type="GO" id="GO:0032267">
    <property type="term" value="F:tRNA(Ile)-lysidine synthase activity"/>
    <property type="evidence" value="ECO:0007669"/>
    <property type="project" value="UniProtKB-EC"/>
</dbReference>
<evidence type="ECO:0000256" key="4">
    <source>
        <dbReference type="ARBA" id="ARBA00022840"/>
    </source>
</evidence>
<protein>
    <recommendedName>
        <fullName evidence="6">tRNA(Ile)-lysidine synthase</fullName>
        <ecNumber evidence="6">6.3.4.19</ecNumber>
    </recommendedName>
    <alternativeName>
        <fullName evidence="6">tRNA(Ile)-2-lysyl-cytidine synthase</fullName>
    </alternativeName>
    <alternativeName>
        <fullName evidence="6">tRNA(Ile)-lysidine synthetase</fullName>
    </alternativeName>
</protein>
<dbReference type="InterPro" id="IPR012094">
    <property type="entry name" value="tRNA_Ile_lys_synt"/>
</dbReference>
<dbReference type="GO" id="GO:0006400">
    <property type="term" value="P:tRNA modification"/>
    <property type="evidence" value="ECO:0007669"/>
    <property type="project" value="UniProtKB-UniRule"/>
</dbReference>
<dbReference type="EC" id="6.3.4.19" evidence="6"/>
<dbReference type="HAMAP" id="MF_01161">
    <property type="entry name" value="tRNA_Ile_lys_synt"/>
    <property type="match status" value="1"/>
</dbReference>
<evidence type="ECO:0000256" key="1">
    <source>
        <dbReference type="ARBA" id="ARBA00022598"/>
    </source>
</evidence>
<comment type="function">
    <text evidence="6">Ligates lysine onto the cytidine present at position 34 of the AUA codon-specific tRNA(Ile) that contains the anticodon CAU, in an ATP-dependent manner. Cytidine is converted to lysidine, thus changing the amino acid specificity of the tRNA from methionine to isoleucine.</text>
</comment>
<dbReference type="Proteomes" id="UP000320496">
    <property type="component" value="Chromosome"/>
</dbReference>
<proteinExistence type="inferred from homology"/>
<dbReference type="Pfam" id="PF01171">
    <property type="entry name" value="ATP_bind_3"/>
    <property type="match status" value="1"/>
</dbReference>
<sequence length="342" mass="37550">MGHMIARLQTALDDLSIAGGTIVVGVSGGVDSVALLCGLAQLAASQHLKPVAAHLDHGLRGSRSAEDAAWVARLAERLQIPVVTDHVDVASRAAAAGKGIEETARTVRYEFLQAVATDHIARWIAVAHSADDQSETILHHIVRGTGLSGLRGMPAERTLPCGVVLVRPLLGMTRAELETYLAEIGQDYRVDDSNDDPQFTRNRLRHSVLPVLRRECNPQVDEALRRLGAQASELQSAMQTLAERCLDAAVRDLQPQVARLDWIVLADQPRHLVREVFLQLWTRQRWPRQRMGFEHWDRLADLVLDADSIAVTLPGRCDARRRGGLVVIEHPEGVAREAGQAD</sequence>
<evidence type="ECO:0000313" key="8">
    <source>
        <dbReference type="EMBL" id="QDU40590.1"/>
    </source>
</evidence>
<evidence type="ECO:0000313" key="9">
    <source>
        <dbReference type="Proteomes" id="UP000320496"/>
    </source>
</evidence>
<dbReference type="InterPro" id="IPR012795">
    <property type="entry name" value="tRNA_Ile_lys_synt_N"/>
</dbReference>
<dbReference type="InterPro" id="IPR014729">
    <property type="entry name" value="Rossmann-like_a/b/a_fold"/>
</dbReference>
<dbReference type="NCBIfam" id="TIGR02432">
    <property type="entry name" value="lysidine_TilS_N"/>
    <property type="match status" value="1"/>
</dbReference>
<keyword evidence="6" id="KW-0963">Cytoplasm</keyword>
<comment type="catalytic activity">
    <reaction evidence="5 6">
        <text>cytidine(34) in tRNA(Ile2) + L-lysine + ATP = lysidine(34) in tRNA(Ile2) + AMP + diphosphate + H(+)</text>
        <dbReference type="Rhea" id="RHEA:43744"/>
        <dbReference type="Rhea" id="RHEA-COMP:10625"/>
        <dbReference type="Rhea" id="RHEA-COMP:10670"/>
        <dbReference type="ChEBI" id="CHEBI:15378"/>
        <dbReference type="ChEBI" id="CHEBI:30616"/>
        <dbReference type="ChEBI" id="CHEBI:32551"/>
        <dbReference type="ChEBI" id="CHEBI:33019"/>
        <dbReference type="ChEBI" id="CHEBI:82748"/>
        <dbReference type="ChEBI" id="CHEBI:83665"/>
        <dbReference type="ChEBI" id="CHEBI:456215"/>
        <dbReference type="EC" id="6.3.4.19"/>
    </reaction>
</comment>
<keyword evidence="2 6" id="KW-0819">tRNA processing</keyword>
<keyword evidence="9" id="KW-1185">Reference proteome</keyword>
<keyword evidence="3 6" id="KW-0547">Nucleotide-binding</keyword>
<evidence type="ECO:0000256" key="6">
    <source>
        <dbReference type="HAMAP-Rule" id="MF_01161"/>
    </source>
</evidence>
<accession>A0A517ZDS2</accession>
<dbReference type="EMBL" id="CP036275">
    <property type="protein sequence ID" value="QDU40590.1"/>
    <property type="molecule type" value="Genomic_DNA"/>
</dbReference>
<feature type="binding site" evidence="6">
    <location>
        <begin position="27"/>
        <end position="32"/>
    </location>
    <ligand>
        <name>ATP</name>
        <dbReference type="ChEBI" id="CHEBI:30616"/>
    </ligand>
</feature>
<dbReference type="PANTHER" id="PTHR43033">
    <property type="entry name" value="TRNA(ILE)-LYSIDINE SYNTHASE-RELATED"/>
    <property type="match status" value="1"/>
</dbReference>
<dbReference type="SUPFAM" id="SSF52402">
    <property type="entry name" value="Adenine nucleotide alpha hydrolases-like"/>
    <property type="match status" value="1"/>
</dbReference>
<reference evidence="8 9" key="1">
    <citation type="submission" date="2019-02" db="EMBL/GenBank/DDBJ databases">
        <title>Deep-cultivation of Planctomycetes and their phenomic and genomic characterization uncovers novel biology.</title>
        <authorList>
            <person name="Wiegand S."/>
            <person name="Jogler M."/>
            <person name="Boedeker C."/>
            <person name="Pinto D."/>
            <person name="Vollmers J."/>
            <person name="Rivas-Marin E."/>
            <person name="Kohn T."/>
            <person name="Peeters S.H."/>
            <person name="Heuer A."/>
            <person name="Rast P."/>
            <person name="Oberbeckmann S."/>
            <person name="Bunk B."/>
            <person name="Jeske O."/>
            <person name="Meyerdierks A."/>
            <person name="Storesund J.E."/>
            <person name="Kallscheuer N."/>
            <person name="Luecker S."/>
            <person name="Lage O.M."/>
            <person name="Pohl T."/>
            <person name="Merkel B.J."/>
            <person name="Hornburger P."/>
            <person name="Mueller R.-W."/>
            <person name="Bruemmer F."/>
            <person name="Labrenz M."/>
            <person name="Spormann A.M."/>
            <person name="Op den Camp H."/>
            <person name="Overmann J."/>
            <person name="Amann R."/>
            <person name="Jetten M.S.M."/>
            <person name="Mascher T."/>
            <person name="Medema M.H."/>
            <person name="Devos D.P."/>
            <person name="Kaster A.-K."/>
            <person name="Ovreas L."/>
            <person name="Rohde M."/>
            <person name="Galperin M.Y."/>
            <person name="Jogler C."/>
        </authorList>
    </citation>
    <scope>NUCLEOTIDE SEQUENCE [LARGE SCALE GENOMIC DNA]</scope>
    <source>
        <strain evidence="8 9">Mal4</strain>
    </source>
</reference>
<evidence type="ECO:0000256" key="2">
    <source>
        <dbReference type="ARBA" id="ARBA00022694"/>
    </source>
</evidence>
<dbReference type="Gene3D" id="3.40.50.620">
    <property type="entry name" value="HUPs"/>
    <property type="match status" value="1"/>
</dbReference>
<dbReference type="InterPro" id="IPR011063">
    <property type="entry name" value="TilS/TtcA_N"/>
</dbReference>
<dbReference type="CDD" id="cd01992">
    <property type="entry name" value="TilS_N"/>
    <property type="match status" value="1"/>
</dbReference>
<dbReference type="GO" id="GO:0005524">
    <property type="term" value="F:ATP binding"/>
    <property type="evidence" value="ECO:0007669"/>
    <property type="project" value="UniProtKB-UniRule"/>
</dbReference>
<dbReference type="PANTHER" id="PTHR43033:SF1">
    <property type="entry name" value="TRNA(ILE)-LYSIDINE SYNTHASE-RELATED"/>
    <property type="match status" value="1"/>
</dbReference>
<evidence type="ECO:0000259" key="7">
    <source>
        <dbReference type="Pfam" id="PF01171"/>
    </source>
</evidence>
<gene>
    <name evidence="6 8" type="primary">tilS</name>
    <name evidence="8" type="ORF">Mal4_49480</name>
</gene>
<dbReference type="GO" id="GO:0005737">
    <property type="term" value="C:cytoplasm"/>
    <property type="evidence" value="ECO:0007669"/>
    <property type="project" value="UniProtKB-SubCell"/>
</dbReference>
<keyword evidence="4 6" id="KW-0067">ATP-binding</keyword>
<keyword evidence="1 6" id="KW-0436">Ligase</keyword>